<proteinExistence type="predicted"/>
<name>A0A1H9ZS59_9FIRM</name>
<dbReference type="Proteomes" id="UP000199800">
    <property type="component" value="Unassembled WGS sequence"/>
</dbReference>
<evidence type="ECO:0000313" key="1">
    <source>
        <dbReference type="EMBL" id="SES84525.1"/>
    </source>
</evidence>
<evidence type="ECO:0008006" key="3">
    <source>
        <dbReference type="Google" id="ProtNLM"/>
    </source>
</evidence>
<protein>
    <recommendedName>
        <fullName evidence="3">DUF1444 family protein</fullName>
    </recommendedName>
</protein>
<sequence length="311" mass="36208">MRACKYGKEMRMDFKEFVQAVVTHFEGKLGQEYTIRVNEVTKNNNVHLNGIILKQEGQKVTPNIYLNGYYEKYEEQKDFEAICKEIWNTYQQALQEADGEALQLDLTWENQKGQIVFRLINYEENQRLAAKIPYIRFLDLAVTFYSLVKLEDDTVSMLPISNAIMEHWQADVKCLLQHAMKNTPSHFPLVFSTLEEVIQKLAGPEMIEKVKISDEEHVTMYVVTNQQGINGAAVMLYQEEFHELAEKLGGRVYILPSSIHEVILLPFEEEIDVEKLLELVQEVNQNQVPVEEVLSSHIYLYDSEMRSFQVF</sequence>
<gene>
    <name evidence="1" type="ORF">SAMN04487772_10492</name>
</gene>
<keyword evidence="2" id="KW-1185">Reference proteome</keyword>
<organism evidence="1 2">
    <name type="scientific">[Clostridium] polysaccharolyticum</name>
    <dbReference type="NCBI Taxonomy" id="29364"/>
    <lineage>
        <taxon>Bacteria</taxon>
        <taxon>Bacillati</taxon>
        <taxon>Bacillota</taxon>
        <taxon>Clostridia</taxon>
        <taxon>Lachnospirales</taxon>
        <taxon>Lachnospiraceae</taxon>
    </lineage>
</organism>
<dbReference type="EMBL" id="FOHN01000004">
    <property type="protein sequence ID" value="SES84525.1"/>
    <property type="molecule type" value="Genomic_DNA"/>
</dbReference>
<dbReference type="InterPro" id="IPR043743">
    <property type="entry name" value="DUF5688"/>
</dbReference>
<dbReference type="STRING" id="29364.SAMN04487772_10492"/>
<accession>A0A1H9ZS59</accession>
<evidence type="ECO:0000313" key="2">
    <source>
        <dbReference type="Proteomes" id="UP000199800"/>
    </source>
</evidence>
<dbReference type="AlphaFoldDB" id="A0A1H9ZS59"/>
<reference evidence="1 2" key="1">
    <citation type="submission" date="2016-10" db="EMBL/GenBank/DDBJ databases">
        <authorList>
            <person name="de Groot N.N."/>
        </authorList>
    </citation>
    <scope>NUCLEOTIDE SEQUENCE [LARGE SCALE GENOMIC DNA]</scope>
    <source>
        <strain evidence="1 2">DSM 1801</strain>
    </source>
</reference>
<dbReference type="Pfam" id="PF18941">
    <property type="entry name" value="DUF5688"/>
    <property type="match status" value="1"/>
</dbReference>